<keyword evidence="4" id="KW-1185">Reference proteome</keyword>
<dbReference type="Gene3D" id="1.20.1410.10">
    <property type="entry name" value="I/LWEQ domain"/>
    <property type="match status" value="1"/>
</dbReference>
<sequence length="374" mass="40762">MPSSPSPKDLQTLRTQTTTLSTLLTHYLSLLSPTTAAPTPPPTLPPNPPPPLPVLADAAKLLKAHTTKLGLLLLNKPFSPTAIAKILAEISATCLPAMMSAVQICAAQREVWGAVMVGEVRARVRRVVVEVKGLVREVESQVGEATRAGSSNGVNGEGDKREGRDALTTTGVVWEACDALSELATLGVVGLVVKKAEQYRATLLDAVAELKEWGEDEGDNEVDREEETWSGDDEEDDFDNAFDAPKLPRDQKELRAQLEAALKKLKVVGMLYQALVKRRLKTFPFSGTTSGDWSGDAWSMGILDEVMETLKSIPESVDDLASAFYELDGVEAKKRIEECCKDAVTAKDLVIQNWEGEDDEFTAWSQKWNQVLDS</sequence>
<dbReference type="EMBL" id="JAPDRL010000049">
    <property type="protein sequence ID" value="KAJ9662563.1"/>
    <property type="molecule type" value="Genomic_DNA"/>
</dbReference>
<dbReference type="Pfam" id="PF13324">
    <property type="entry name" value="GCIP_N"/>
    <property type="match status" value="1"/>
</dbReference>
<comment type="caution">
    <text evidence="3">The sequence shown here is derived from an EMBL/GenBank/DDBJ whole genome shotgun (WGS) entry which is preliminary data.</text>
</comment>
<dbReference type="Gene3D" id="1.20.1420.10">
    <property type="entry name" value="Talin, central domain"/>
    <property type="match status" value="1"/>
</dbReference>
<dbReference type="InterPro" id="IPR049317">
    <property type="entry name" value="GCIP-like_N"/>
</dbReference>
<feature type="region of interest" description="Disordered" evidence="1">
    <location>
        <begin position="142"/>
        <end position="163"/>
    </location>
</feature>
<organism evidence="3 4">
    <name type="scientific">Coniosporium apollinis</name>
    <dbReference type="NCBI Taxonomy" id="61459"/>
    <lineage>
        <taxon>Eukaryota</taxon>
        <taxon>Fungi</taxon>
        <taxon>Dikarya</taxon>
        <taxon>Ascomycota</taxon>
        <taxon>Pezizomycotina</taxon>
        <taxon>Dothideomycetes</taxon>
        <taxon>Dothideomycetes incertae sedis</taxon>
        <taxon>Coniosporium</taxon>
    </lineage>
</organism>
<protein>
    <recommendedName>
        <fullName evidence="2">Cyclin-D1-binding protein 1-like N-terminal domain-containing protein</fullName>
    </recommendedName>
</protein>
<proteinExistence type="predicted"/>
<accession>A0ABQ9NS76</accession>
<dbReference type="Proteomes" id="UP001172684">
    <property type="component" value="Unassembled WGS sequence"/>
</dbReference>
<evidence type="ECO:0000313" key="3">
    <source>
        <dbReference type="EMBL" id="KAJ9662563.1"/>
    </source>
</evidence>
<name>A0ABQ9NS76_9PEZI</name>
<dbReference type="InterPro" id="IPR026907">
    <property type="entry name" value="GCIP-like"/>
</dbReference>
<feature type="region of interest" description="Disordered" evidence="1">
    <location>
        <begin position="214"/>
        <end position="246"/>
    </location>
</feature>
<gene>
    <name evidence="3" type="ORF">H2201_006051</name>
</gene>
<reference evidence="3" key="1">
    <citation type="submission" date="2022-10" db="EMBL/GenBank/DDBJ databases">
        <title>Culturing micro-colonial fungi from biological soil crusts in the Mojave desert and describing Neophaeococcomyces mojavensis, and introducing the new genera and species Taxawa tesnikishii.</title>
        <authorList>
            <person name="Kurbessoian T."/>
            <person name="Stajich J.E."/>
        </authorList>
    </citation>
    <scope>NUCLEOTIDE SEQUENCE</scope>
    <source>
        <strain evidence="3">TK_1</strain>
    </source>
</reference>
<feature type="compositionally biased region" description="Acidic residues" evidence="1">
    <location>
        <begin position="214"/>
        <end position="240"/>
    </location>
</feature>
<feature type="domain" description="Cyclin-D1-binding protein 1-like N-terminal" evidence="2">
    <location>
        <begin position="55"/>
        <end position="216"/>
    </location>
</feature>
<dbReference type="PANTHER" id="PTHR15492">
    <property type="entry name" value="CYCLIN D1-BINDING PROTEIN 1"/>
    <property type="match status" value="1"/>
</dbReference>
<evidence type="ECO:0000259" key="2">
    <source>
        <dbReference type="Pfam" id="PF13324"/>
    </source>
</evidence>
<evidence type="ECO:0000256" key="1">
    <source>
        <dbReference type="SAM" id="MobiDB-lite"/>
    </source>
</evidence>
<evidence type="ECO:0000313" key="4">
    <source>
        <dbReference type="Proteomes" id="UP001172684"/>
    </source>
</evidence>
<dbReference type="PANTHER" id="PTHR15492:SF1">
    <property type="entry name" value="CYCLIN-D1-BINDING PROTEIN 1"/>
    <property type="match status" value="1"/>
</dbReference>